<dbReference type="InterPro" id="IPR014284">
    <property type="entry name" value="RNA_pol_sigma-70_dom"/>
</dbReference>
<dbReference type="EMBL" id="FOMX01000021">
    <property type="protein sequence ID" value="SFE85478.1"/>
    <property type="molecule type" value="Genomic_DNA"/>
</dbReference>
<dbReference type="GO" id="GO:0006352">
    <property type="term" value="P:DNA-templated transcription initiation"/>
    <property type="evidence" value="ECO:0007669"/>
    <property type="project" value="InterPro"/>
</dbReference>
<evidence type="ECO:0000256" key="2">
    <source>
        <dbReference type="ARBA" id="ARBA00023015"/>
    </source>
</evidence>
<dbReference type="InterPro" id="IPR007627">
    <property type="entry name" value="RNA_pol_sigma70_r2"/>
</dbReference>
<dbReference type="CDD" id="cd06171">
    <property type="entry name" value="Sigma70_r4"/>
    <property type="match status" value="1"/>
</dbReference>
<dbReference type="GO" id="GO:0016987">
    <property type="term" value="F:sigma factor activity"/>
    <property type="evidence" value="ECO:0007669"/>
    <property type="project" value="UniProtKB-KW"/>
</dbReference>
<dbReference type="STRING" id="54.SAMN02745121_05793"/>
<evidence type="ECO:0000256" key="1">
    <source>
        <dbReference type="ARBA" id="ARBA00010641"/>
    </source>
</evidence>
<sequence length="209" mass="23465">MDPASDRELVDAWREGDRAAGHALFDRYYEPVARFFFNKVDGDVARDLIQRTFLGCIEGLAAFRGDGEFRSWLFGIAYRQLCRHYRGRVGERAVVDFEQLSVADWQPSPSQHAASGQELRLLLAALQRLPLDYQVVLELHYWESMTTDEIAAALGLPPGTARSRVRRGRQLLEESLAAAARSPNLVESTLAGLERWIAAVRAHVRGAGR</sequence>
<proteinExistence type="inferred from homology"/>
<dbReference type="GO" id="GO:0003677">
    <property type="term" value="F:DNA binding"/>
    <property type="evidence" value="ECO:0007669"/>
    <property type="project" value="InterPro"/>
</dbReference>
<dbReference type="RefSeq" id="WP_143140971.1">
    <property type="nucleotide sequence ID" value="NZ_FOMX01000021.1"/>
</dbReference>
<dbReference type="Gene3D" id="1.10.1740.10">
    <property type="match status" value="1"/>
</dbReference>
<keyword evidence="2" id="KW-0805">Transcription regulation</keyword>
<evidence type="ECO:0000256" key="3">
    <source>
        <dbReference type="ARBA" id="ARBA00023082"/>
    </source>
</evidence>
<feature type="domain" description="RNA polymerase sigma factor 70 region 4 type 2" evidence="6">
    <location>
        <begin position="120"/>
        <end position="172"/>
    </location>
</feature>
<feature type="domain" description="RNA polymerase sigma-70 region 2" evidence="5">
    <location>
        <begin position="24"/>
        <end position="88"/>
    </location>
</feature>
<keyword evidence="3" id="KW-0731">Sigma factor</keyword>
<dbReference type="Pfam" id="PF08281">
    <property type="entry name" value="Sigma70_r4_2"/>
    <property type="match status" value="1"/>
</dbReference>
<evidence type="ECO:0000259" key="6">
    <source>
        <dbReference type="Pfam" id="PF08281"/>
    </source>
</evidence>
<dbReference type="InterPro" id="IPR013324">
    <property type="entry name" value="RNA_pol_sigma_r3/r4-like"/>
</dbReference>
<dbReference type="InterPro" id="IPR013325">
    <property type="entry name" value="RNA_pol_sigma_r2"/>
</dbReference>
<evidence type="ECO:0000313" key="8">
    <source>
        <dbReference type="Proteomes" id="UP000199400"/>
    </source>
</evidence>
<protein>
    <submittedName>
        <fullName evidence="7">RNA polymerase, sigma subunit, ECF family</fullName>
    </submittedName>
</protein>
<evidence type="ECO:0000256" key="4">
    <source>
        <dbReference type="ARBA" id="ARBA00023163"/>
    </source>
</evidence>
<reference evidence="8" key="1">
    <citation type="submission" date="2016-10" db="EMBL/GenBank/DDBJ databases">
        <authorList>
            <person name="Varghese N."/>
            <person name="Submissions S."/>
        </authorList>
    </citation>
    <scope>NUCLEOTIDE SEQUENCE [LARGE SCALE GENOMIC DNA]</scope>
    <source>
        <strain evidence="8">ATCC 25963</strain>
    </source>
</reference>
<dbReference type="SUPFAM" id="SSF88659">
    <property type="entry name" value="Sigma3 and sigma4 domains of RNA polymerase sigma factors"/>
    <property type="match status" value="1"/>
</dbReference>
<accession>A0A1I2DYK3</accession>
<dbReference type="Pfam" id="PF04542">
    <property type="entry name" value="Sigma70_r2"/>
    <property type="match status" value="1"/>
</dbReference>
<dbReference type="PANTHER" id="PTHR43133">
    <property type="entry name" value="RNA POLYMERASE ECF-TYPE SIGMA FACTO"/>
    <property type="match status" value="1"/>
</dbReference>
<dbReference type="InterPro" id="IPR013249">
    <property type="entry name" value="RNA_pol_sigma70_r4_t2"/>
</dbReference>
<organism evidence="7 8">
    <name type="scientific">Nannocystis exedens</name>
    <dbReference type="NCBI Taxonomy" id="54"/>
    <lineage>
        <taxon>Bacteria</taxon>
        <taxon>Pseudomonadati</taxon>
        <taxon>Myxococcota</taxon>
        <taxon>Polyangia</taxon>
        <taxon>Nannocystales</taxon>
        <taxon>Nannocystaceae</taxon>
        <taxon>Nannocystis</taxon>
    </lineage>
</organism>
<dbReference type="OrthoDB" id="5507391at2"/>
<keyword evidence="8" id="KW-1185">Reference proteome</keyword>
<evidence type="ECO:0000259" key="5">
    <source>
        <dbReference type="Pfam" id="PF04542"/>
    </source>
</evidence>
<gene>
    <name evidence="7" type="ORF">SAMN02745121_05793</name>
</gene>
<dbReference type="PANTHER" id="PTHR43133:SF62">
    <property type="entry name" value="RNA POLYMERASE SIGMA FACTOR SIGZ"/>
    <property type="match status" value="1"/>
</dbReference>
<dbReference type="InterPro" id="IPR039425">
    <property type="entry name" value="RNA_pol_sigma-70-like"/>
</dbReference>
<dbReference type="NCBIfam" id="TIGR02937">
    <property type="entry name" value="sigma70-ECF"/>
    <property type="match status" value="1"/>
</dbReference>
<dbReference type="Proteomes" id="UP000199400">
    <property type="component" value="Unassembled WGS sequence"/>
</dbReference>
<keyword evidence="4" id="KW-0804">Transcription</keyword>
<comment type="similarity">
    <text evidence="1">Belongs to the sigma-70 factor family. ECF subfamily.</text>
</comment>
<dbReference type="InterPro" id="IPR036388">
    <property type="entry name" value="WH-like_DNA-bd_sf"/>
</dbReference>
<name>A0A1I2DYK3_9BACT</name>
<dbReference type="SUPFAM" id="SSF88946">
    <property type="entry name" value="Sigma2 domain of RNA polymerase sigma factors"/>
    <property type="match status" value="1"/>
</dbReference>
<evidence type="ECO:0000313" key="7">
    <source>
        <dbReference type="EMBL" id="SFE85478.1"/>
    </source>
</evidence>
<dbReference type="AlphaFoldDB" id="A0A1I2DYK3"/>
<dbReference type="Gene3D" id="1.10.10.10">
    <property type="entry name" value="Winged helix-like DNA-binding domain superfamily/Winged helix DNA-binding domain"/>
    <property type="match status" value="1"/>
</dbReference>